<protein>
    <recommendedName>
        <fullName evidence="5">Nudix hydrolase domain-containing protein</fullName>
    </recommendedName>
</protein>
<dbReference type="InterPro" id="IPR047198">
    <property type="entry name" value="DDP-like_NUDIX"/>
</dbReference>
<evidence type="ECO:0000259" key="5">
    <source>
        <dbReference type="PROSITE" id="PS51462"/>
    </source>
</evidence>
<dbReference type="PANTHER" id="PTHR12629">
    <property type="entry name" value="DIPHOSPHOINOSITOL POLYPHOSPHATE PHOSPHOHYDROLASE"/>
    <property type="match status" value="1"/>
</dbReference>
<dbReference type="GO" id="GO:0005737">
    <property type="term" value="C:cytoplasm"/>
    <property type="evidence" value="ECO:0007669"/>
    <property type="project" value="TreeGrafter"/>
</dbReference>
<dbReference type="CDD" id="cd04666">
    <property type="entry name" value="NUDIX_DIPP2_like_Nudt4"/>
    <property type="match status" value="1"/>
</dbReference>
<dbReference type="PROSITE" id="PS00893">
    <property type="entry name" value="NUDIX_BOX"/>
    <property type="match status" value="1"/>
</dbReference>
<proteinExistence type="predicted"/>
<evidence type="ECO:0000256" key="2">
    <source>
        <dbReference type="ARBA" id="ARBA00022723"/>
    </source>
</evidence>
<gene>
    <name evidence="6" type="ORF">QSP1433_LOCUS3825</name>
</gene>
<dbReference type="GO" id="GO:0000298">
    <property type="term" value="F:endopolyphosphatase activity"/>
    <property type="evidence" value="ECO:0007669"/>
    <property type="project" value="TreeGrafter"/>
</dbReference>
<dbReference type="InterPro" id="IPR029063">
    <property type="entry name" value="SAM-dependent_MTases_sf"/>
</dbReference>
<evidence type="ECO:0000256" key="3">
    <source>
        <dbReference type="ARBA" id="ARBA00022801"/>
    </source>
</evidence>
<dbReference type="GO" id="GO:0008486">
    <property type="term" value="F:diphosphoinositol-polyphosphate diphosphatase activity"/>
    <property type="evidence" value="ECO:0007669"/>
    <property type="project" value="TreeGrafter"/>
</dbReference>
<dbReference type="GO" id="GO:1901909">
    <property type="term" value="P:diadenosine hexaphosphate catabolic process"/>
    <property type="evidence" value="ECO:0007669"/>
    <property type="project" value="TreeGrafter"/>
</dbReference>
<sequence>MGSVLFGGAAVGIFLILRERKRRAEILSWSNERYVDRFEISGDKHGKQSYAQASLIAAISMTCLPENCKCVPLEVQPIVVEIGSGMGERARYIAKAAQVQVYAFEENQAICDRGYELTKVGGLEDKVKHVADSDILLDKVHRGGAYCVVSWLMLSPLRRAERRGLVEDVFDLLRPGGVLFGEVLVKSSEEIANDLLTLEEYERVLAIIGFSGFVHINLGNCLKSALIQAGFVNDSIQCVRFICRKPAVNAGAYMYKAPQIRERSTSGTTQRSACVCTRRNSNNLLEVLLIRRRASGGKKWGLPSGGVDPNESSEMAAKREALEEGGVMGEIGTCLGSFLSMSNKTACPRSTTCYILNVVEELDVGLWPESLLRERRWELLGDSSLHKIIKKESELDMLVAAQKHIAVESSF</sequence>
<evidence type="ECO:0000313" key="6">
    <source>
        <dbReference type="EMBL" id="CAD9672124.1"/>
    </source>
</evidence>
<dbReference type="GO" id="GO:0034432">
    <property type="term" value="F:bis(5'-adenosyl)-pentaphosphatase activity"/>
    <property type="evidence" value="ECO:0007669"/>
    <property type="project" value="TreeGrafter"/>
</dbReference>
<dbReference type="GO" id="GO:0071543">
    <property type="term" value="P:diphosphoinositol polyphosphate metabolic process"/>
    <property type="evidence" value="ECO:0007669"/>
    <property type="project" value="TreeGrafter"/>
</dbReference>
<dbReference type="PANTHER" id="PTHR12629:SF0">
    <property type="entry name" value="DIPHOSPHOINOSITOL-POLYPHOSPHATE DIPHOSPHATASE"/>
    <property type="match status" value="1"/>
</dbReference>
<dbReference type="InterPro" id="IPR000086">
    <property type="entry name" value="NUDIX_hydrolase_dom"/>
</dbReference>
<dbReference type="Gene3D" id="3.90.79.10">
    <property type="entry name" value="Nucleoside Triphosphate Pyrophosphohydrolase"/>
    <property type="match status" value="1"/>
</dbReference>
<accession>A0A7S2RII6</accession>
<evidence type="ECO:0000256" key="1">
    <source>
        <dbReference type="ARBA" id="ARBA00001946"/>
    </source>
</evidence>
<dbReference type="Gene3D" id="3.40.50.150">
    <property type="entry name" value="Vaccinia Virus protein VP39"/>
    <property type="match status" value="1"/>
</dbReference>
<keyword evidence="3" id="KW-0378">Hydrolase</keyword>
<evidence type="ECO:0000256" key="4">
    <source>
        <dbReference type="ARBA" id="ARBA00022842"/>
    </source>
</evidence>
<dbReference type="CDD" id="cd02440">
    <property type="entry name" value="AdoMet_MTases"/>
    <property type="match status" value="1"/>
</dbReference>
<dbReference type="GO" id="GO:0034431">
    <property type="term" value="F:bis(5'-adenosyl)-hexaphosphatase activity"/>
    <property type="evidence" value="ECO:0007669"/>
    <property type="project" value="TreeGrafter"/>
</dbReference>
<reference evidence="6" key="1">
    <citation type="submission" date="2021-01" db="EMBL/GenBank/DDBJ databases">
        <authorList>
            <person name="Corre E."/>
            <person name="Pelletier E."/>
            <person name="Niang G."/>
            <person name="Scheremetjew M."/>
            <person name="Finn R."/>
            <person name="Kale V."/>
            <person name="Holt S."/>
            <person name="Cochrane G."/>
            <person name="Meng A."/>
            <person name="Brown T."/>
            <person name="Cohen L."/>
        </authorList>
    </citation>
    <scope>NUCLEOTIDE SEQUENCE</scope>
    <source>
        <strain evidence="6">NY070348D</strain>
    </source>
</reference>
<keyword evidence="4" id="KW-0460">Magnesium</keyword>
<dbReference type="GO" id="GO:1901911">
    <property type="term" value="P:adenosine 5'-(hexahydrogen pentaphosphate) catabolic process"/>
    <property type="evidence" value="ECO:0007669"/>
    <property type="project" value="TreeGrafter"/>
</dbReference>
<dbReference type="GO" id="GO:1901907">
    <property type="term" value="P:diadenosine pentaphosphate catabolic process"/>
    <property type="evidence" value="ECO:0007669"/>
    <property type="project" value="TreeGrafter"/>
</dbReference>
<dbReference type="InterPro" id="IPR015797">
    <property type="entry name" value="NUDIX_hydrolase-like_dom_sf"/>
</dbReference>
<dbReference type="AlphaFoldDB" id="A0A7S2RII6"/>
<comment type="cofactor">
    <cofactor evidence="1">
        <name>Mg(2+)</name>
        <dbReference type="ChEBI" id="CHEBI:18420"/>
    </cofactor>
</comment>
<dbReference type="EMBL" id="HBHK01006333">
    <property type="protein sequence ID" value="CAD9672124.1"/>
    <property type="molecule type" value="Transcribed_RNA"/>
</dbReference>
<dbReference type="SUPFAM" id="SSF53335">
    <property type="entry name" value="S-adenosyl-L-methionine-dependent methyltransferases"/>
    <property type="match status" value="1"/>
</dbReference>
<dbReference type="InterPro" id="IPR020084">
    <property type="entry name" value="NUDIX_hydrolase_CS"/>
</dbReference>
<dbReference type="SUPFAM" id="SSF55811">
    <property type="entry name" value="Nudix"/>
    <property type="match status" value="1"/>
</dbReference>
<dbReference type="Pfam" id="PF00293">
    <property type="entry name" value="NUDIX"/>
    <property type="match status" value="1"/>
</dbReference>
<organism evidence="6">
    <name type="scientific">Mucochytrium quahogii</name>
    <dbReference type="NCBI Taxonomy" id="96639"/>
    <lineage>
        <taxon>Eukaryota</taxon>
        <taxon>Sar</taxon>
        <taxon>Stramenopiles</taxon>
        <taxon>Bigyra</taxon>
        <taxon>Labyrinthulomycetes</taxon>
        <taxon>Thraustochytrida</taxon>
        <taxon>Thraustochytriidae</taxon>
        <taxon>Mucochytrium</taxon>
    </lineage>
</organism>
<keyword evidence="2" id="KW-0479">Metal-binding</keyword>
<name>A0A7S2RII6_9STRA</name>
<feature type="domain" description="Nudix hydrolase" evidence="5">
    <location>
        <begin position="269"/>
        <end position="402"/>
    </location>
</feature>
<dbReference type="PROSITE" id="PS51462">
    <property type="entry name" value="NUDIX"/>
    <property type="match status" value="1"/>
</dbReference>
<dbReference type="GO" id="GO:0005634">
    <property type="term" value="C:nucleus"/>
    <property type="evidence" value="ECO:0007669"/>
    <property type="project" value="TreeGrafter"/>
</dbReference>
<dbReference type="GO" id="GO:0046872">
    <property type="term" value="F:metal ion binding"/>
    <property type="evidence" value="ECO:0007669"/>
    <property type="project" value="UniProtKB-KW"/>
</dbReference>